<evidence type="ECO:0000313" key="2">
    <source>
        <dbReference type="Proteomes" id="UP000004245"/>
    </source>
</evidence>
<gene>
    <name evidence="1" type="ORF">HMPREF0724_11405</name>
</gene>
<dbReference type="Proteomes" id="UP000004245">
    <property type="component" value="Unassembled WGS sequence"/>
</dbReference>
<sequence>MRFRPCCAAAGNVRPVRPRHPGSGLGEWVPGSSESAKLLRLGIEAARVLGWDRDREGWPC</sequence>
<accession>E9SZB3</accession>
<proteinExistence type="predicted"/>
<keyword evidence="2" id="KW-1185">Reference proteome</keyword>
<comment type="caution">
    <text evidence="1">The sequence shown here is derived from an EMBL/GenBank/DDBJ whole genome shotgun (WGS) entry which is preliminary data.</text>
</comment>
<dbReference type="EMBL" id="ADNW02000007">
    <property type="protein sequence ID" value="EGD24870.1"/>
    <property type="molecule type" value="Genomic_DNA"/>
</dbReference>
<dbReference type="HOGENOM" id="CLU_2938728_0_0_11"/>
<reference evidence="1" key="1">
    <citation type="submission" date="2011-01" db="EMBL/GenBank/DDBJ databases">
        <authorList>
            <person name="Muzny D."/>
            <person name="Qin X."/>
            <person name="Buhay C."/>
            <person name="Dugan-Rocha S."/>
            <person name="Ding Y."/>
            <person name="Chen G."/>
            <person name="Hawes A."/>
            <person name="Holder M."/>
            <person name="Jhangiani S."/>
            <person name="Johnson A."/>
            <person name="Khan Z."/>
            <person name="Li Z."/>
            <person name="Liu W."/>
            <person name="Liu X."/>
            <person name="Perez L."/>
            <person name="Shen H."/>
            <person name="Wang Q."/>
            <person name="Watt J."/>
            <person name="Xi L."/>
            <person name="Xin Y."/>
            <person name="Zhou J."/>
            <person name="Deng J."/>
            <person name="Jiang H."/>
            <person name="Liu Y."/>
            <person name="Qu J."/>
            <person name="Song X.-Z."/>
            <person name="Zhang L."/>
            <person name="Villasana D."/>
            <person name="Johnson A."/>
            <person name="Liu J."/>
            <person name="Liyanage D."/>
            <person name="Lorensuhewa L."/>
            <person name="Robinson T."/>
            <person name="Song A."/>
            <person name="Song B.-B."/>
            <person name="Dinh H."/>
            <person name="Thornton R."/>
            <person name="Coyle M."/>
            <person name="Francisco L."/>
            <person name="Jackson L."/>
            <person name="Javaid M."/>
            <person name="Korchina V."/>
            <person name="Kovar C."/>
            <person name="Mata R."/>
            <person name="Mathew T."/>
            <person name="Ngo R."/>
            <person name="Nguyen L."/>
            <person name="Nguyen N."/>
            <person name="Okwuonu G."/>
            <person name="Ongeri F."/>
            <person name="Pham C."/>
            <person name="Simmons D."/>
            <person name="Wilczek-Boney K."/>
            <person name="Hale W."/>
            <person name="Jakkamsetti A."/>
            <person name="Pham P."/>
            <person name="Ruth R."/>
            <person name="San Lucas F."/>
            <person name="Warren J."/>
            <person name="Zhang J."/>
            <person name="Zhao Z."/>
            <person name="Zhou C."/>
            <person name="Zhu D."/>
            <person name="Lee S."/>
            <person name="Bess C."/>
            <person name="Blankenburg K."/>
            <person name="Forbes L."/>
            <person name="Fu Q."/>
            <person name="Gubbala S."/>
            <person name="Hirani K."/>
            <person name="Jayaseelan J.C."/>
            <person name="Lara F."/>
            <person name="Munidasa M."/>
            <person name="Palculict T."/>
            <person name="Patil S."/>
            <person name="Pu L.-L."/>
            <person name="Saada N."/>
            <person name="Tang L."/>
            <person name="Weissenberger G."/>
            <person name="Zhu Y."/>
            <person name="Hemphill L."/>
            <person name="Shang Y."/>
            <person name="Youmans B."/>
            <person name="Ayvaz T."/>
            <person name="Ross M."/>
            <person name="Santibanez J."/>
            <person name="Aqrawi P."/>
            <person name="Gross S."/>
            <person name="Joshi V."/>
            <person name="Fowler G."/>
            <person name="Nazareth L."/>
            <person name="Reid J."/>
            <person name="Worley K."/>
            <person name="Petrosino J."/>
            <person name="Highlander S."/>
            <person name="Gibbs R."/>
        </authorList>
    </citation>
    <scope>NUCLEOTIDE SEQUENCE [LARGE SCALE GENOMIC DNA]</scope>
    <source>
        <strain evidence="1">ATCC 33707</strain>
    </source>
</reference>
<dbReference type="AlphaFoldDB" id="E9SZB3"/>
<protein>
    <submittedName>
        <fullName evidence="1">Uncharacterized protein</fullName>
    </submittedName>
</protein>
<name>E9SZB3_RHOHA</name>
<evidence type="ECO:0000313" key="1">
    <source>
        <dbReference type="EMBL" id="EGD24870.1"/>
    </source>
</evidence>
<organism evidence="1 2">
    <name type="scientific">Prescottella equi ATCC 33707</name>
    <dbReference type="NCBI Taxonomy" id="525370"/>
    <lineage>
        <taxon>Bacteria</taxon>
        <taxon>Bacillati</taxon>
        <taxon>Actinomycetota</taxon>
        <taxon>Actinomycetes</taxon>
        <taxon>Mycobacteriales</taxon>
        <taxon>Nocardiaceae</taxon>
        <taxon>Prescottella</taxon>
    </lineage>
</organism>